<accession>A0A6A4I7E6</accession>
<reference evidence="1" key="1">
    <citation type="journal article" date="2019" name="Environ. Microbiol.">
        <title>Fungal ecological strategies reflected in gene transcription - a case study of two litter decomposers.</title>
        <authorList>
            <person name="Barbi F."/>
            <person name="Kohler A."/>
            <person name="Barry K."/>
            <person name="Baskaran P."/>
            <person name="Daum C."/>
            <person name="Fauchery L."/>
            <person name="Ihrmark K."/>
            <person name="Kuo A."/>
            <person name="LaButti K."/>
            <person name="Lipzen A."/>
            <person name="Morin E."/>
            <person name="Grigoriev I.V."/>
            <person name="Henrissat B."/>
            <person name="Lindahl B."/>
            <person name="Martin F."/>
        </authorList>
    </citation>
    <scope>NUCLEOTIDE SEQUENCE</scope>
    <source>
        <strain evidence="1">JB14</strain>
    </source>
</reference>
<dbReference type="EMBL" id="ML769402">
    <property type="protein sequence ID" value="KAE9406461.1"/>
    <property type="molecule type" value="Genomic_DNA"/>
</dbReference>
<keyword evidence="2" id="KW-1185">Reference proteome</keyword>
<dbReference type="Proteomes" id="UP000799118">
    <property type="component" value="Unassembled WGS sequence"/>
</dbReference>
<sequence>MSKSDLWPVYRRIVSIATSIGNIQSWQRPEQKMALHLRDMTGVEIQDLLAEPRGPAASFRDSQVRNTRMKNLEAKVSSCWSNSVY</sequence>
<organism evidence="1 2">
    <name type="scientific">Gymnopus androsaceus JB14</name>
    <dbReference type="NCBI Taxonomy" id="1447944"/>
    <lineage>
        <taxon>Eukaryota</taxon>
        <taxon>Fungi</taxon>
        <taxon>Dikarya</taxon>
        <taxon>Basidiomycota</taxon>
        <taxon>Agaricomycotina</taxon>
        <taxon>Agaricomycetes</taxon>
        <taxon>Agaricomycetidae</taxon>
        <taxon>Agaricales</taxon>
        <taxon>Marasmiineae</taxon>
        <taxon>Omphalotaceae</taxon>
        <taxon>Gymnopus</taxon>
    </lineage>
</organism>
<proteinExistence type="predicted"/>
<name>A0A6A4I7E6_9AGAR</name>
<gene>
    <name evidence="1" type="ORF">BT96DRAFT_915414</name>
</gene>
<dbReference type="AlphaFoldDB" id="A0A6A4I7E6"/>
<evidence type="ECO:0000313" key="1">
    <source>
        <dbReference type="EMBL" id="KAE9406461.1"/>
    </source>
</evidence>
<evidence type="ECO:0000313" key="2">
    <source>
        <dbReference type="Proteomes" id="UP000799118"/>
    </source>
</evidence>
<protein>
    <submittedName>
        <fullName evidence="1">Uncharacterized protein</fullName>
    </submittedName>
</protein>